<feature type="coiled-coil region" evidence="1">
    <location>
        <begin position="174"/>
        <end position="201"/>
    </location>
</feature>
<feature type="transmembrane region" description="Helical" evidence="3">
    <location>
        <begin position="1324"/>
        <end position="1346"/>
    </location>
</feature>
<protein>
    <submittedName>
        <fullName evidence="4">Uncharacterized protein</fullName>
    </submittedName>
</protein>
<keyword evidence="1" id="KW-0175">Coiled coil</keyword>
<keyword evidence="3" id="KW-0812">Transmembrane</keyword>
<name>A0AAI8AN44_MESHY</name>
<evidence type="ECO:0000313" key="4">
    <source>
        <dbReference type="EMBL" id="AFX74460.1"/>
    </source>
</evidence>
<feature type="compositionally biased region" description="Low complexity" evidence="2">
    <location>
        <begin position="793"/>
        <end position="828"/>
    </location>
</feature>
<evidence type="ECO:0000313" key="5">
    <source>
        <dbReference type="Proteomes" id="UP000009399"/>
    </source>
</evidence>
<organism evidence="4 5">
    <name type="scientific">Mesomycoplasma hyorhinis SK76</name>
    <dbReference type="NCBI Taxonomy" id="1118964"/>
    <lineage>
        <taxon>Bacteria</taxon>
        <taxon>Bacillati</taxon>
        <taxon>Mycoplasmatota</taxon>
        <taxon>Mycoplasmoidales</taxon>
        <taxon>Metamycoplasmataceae</taxon>
        <taxon>Mesomycoplasma</taxon>
    </lineage>
</organism>
<proteinExistence type="predicted"/>
<evidence type="ECO:0000256" key="3">
    <source>
        <dbReference type="SAM" id="Phobius"/>
    </source>
</evidence>
<evidence type="ECO:0000256" key="2">
    <source>
        <dbReference type="SAM" id="MobiDB-lite"/>
    </source>
</evidence>
<accession>A0AAI8AN44</accession>
<feature type="region of interest" description="Disordered" evidence="2">
    <location>
        <begin position="783"/>
        <end position="828"/>
    </location>
</feature>
<dbReference type="RefSeq" id="WP_014335641.1">
    <property type="nucleotide sequence ID" value="NC_019552.1"/>
</dbReference>
<reference evidence="4 5" key="1">
    <citation type="journal article" date="2013" name="Genome Announc.">
        <title>Complete Genome Sequence of Mycoplasma hyorhinis Strain SK76.</title>
        <authorList>
            <person name="Goodison S."/>
            <person name="Urquidi V."/>
            <person name="Kumar D."/>
            <person name="Reyes L."/>
            <person name="Rosser C.J."/>
        </authorList>
    </citation>
    <scope>NUCLEOTIDE SEQUENCE [LARGE SCALE GENOMIC DNA]</scope>
    <source>
        <strain evidence="4 5">SK76</strain>
    </source>
</reference>
<evidence type="ECO:0000256" key="1">
    <source>
        <dbReference type="SAM" id="Coils"/>
    </source>
</evidence>
<dbReference type="NCBIfam" id="NF045892">
    <property type="entry name" value="ICE_Mbov_0399"/>
    <property type="match status" value="1"/>
</dbReference>
<dbReference type="KEGG" id="mhs:MOS_548"/>
<gene>
    <name evidence="4" type="ORF">MOS_548</name>
</gene>
<dbReference type="Proteomes" id="UP000009399">
    <property type="component" value="Chromosome"/>
</dbReference>
<keyword evidence="3" id="KW-1133">Transmembrane helix</keyword>
<dbReference type="EMBL" id="CP003914">
    <property type="protein sequence ID" value="AFX74460.1"/>
    <property type="molecule type" value="Genomic_DNA"/>
</dbReference>
<sequence>MYRQSQSFVNTFKSSEIVGDYRSQLNFNIPNSEYYPTIKYRNNTSWWSRKTANYPYVIKGHTWRHSGDVTEIVSGLYGAKININHGLKRYYGNYTFTWNLREYFGSHDKPKGLELDDGSFAELYFYTVNVDDVNDAFRNVDINFALVNRNDQTPSNTIFSADGSYGIYLKRYIFRSAQNYINQINREIQAKKQKINTFTIKNLYVDIQFYLENPPYRHKINWFPDNQKNELTYFKFITKFDLEYTAKKNITKHQENLAQIKKIKDSFKKTFKNNYLEISTDTGEINGISNLTVSSRDKSNKYYFEKALSNWWSNLKPTLKTDFALKYELSSVRKKDDYFDLFVSFQEPDFNQNVYKYVIKNVNIRYKSTEFFKSKNLQERIKIVPGKTIDKTNFSNKLVDDVPVREENDRPISREYGGTWIYDSNVKVIFNTTLKEDEILYINEEKVDVINQKFEFDLKLINLDNPAEIYKIKVVKFDKENANFENKKMIAQWEMIIKIKNNQPKMEIKWFGWQPDSNPQQRSKIEEYLKNDKSEFIFDEIGQKMKNPDYDKLIDPATGTKNELVWIDFSANSLPNGTQFLQDPQSAEGNLIKDIDLFDLGIIAQASVIEKGANFKSFSSNSLFRRFKVRNDIDNFDFDYDPLIFPLSRRGHNFKISQIEENYFSSEGIWLFSYKNPRSMNLFKIIWVGKNKNNQLFSEIFPNTKIYNFWESTHGQHLAAYLGEKENYNLDQIKQLSYDQVILKWKDYINDFIWNNQDRTTYKNKQIFSINTEEVANTIRQIQKKNQAKRNISNSNTSSSNASQSNNDQQNSANSSVNNSNDANSNNVEHNEFANNEILNTEDSTWTQEEKKKLLNNIIINNKNTDNQEIKIIEDFEIPGLYEIQISNSKELNVNDGNFQNEFITLDSPLDSEAKENKEEIIPHVDIKAIKNLAQKTTFQKFVYNDIEKFILFENKDKTNWNIKYDSKFLLFVFSLRPEFKNGFYIEPKNKLIKVDLHFQEETKVSNQDSNKNNIFDNFNLTQLNINGLFSKDEILSFLEKNIQEQINTDFELDKDYFIENKEIKLNEIEEVLVKDKNFLNNWVYLKVKDAQNASNFKVIKAVNKVENQYYQNQELDLKTIQLKDLIIDYEQTKEYQFLTIIKDSLISQLIDFKLVLETDLNFKHLETSLEMLKTFKNEFVKFVLYSQQLNIKNELIFKVKLINFNDKAKLDFAKIIIDDLSITQNSEDKIIEEIRKWVSSKLKSFNLELDKDYYVSSLKEKDFLATLLKEKDAKNVLNIKLEAKPDSKKLKGETQFYVFNKITNLSNVEQIKINNQDNKQNNLVWIIPLSIIISPVAIFVILKLFRKYLSAKRFK</sequence>
<keyword evidence="3" id="KW-0472">Membrane</keyword>